<organism evidence="3 4">
    <name type="scientific">Flavobacterium okayamense</name>
    <dbReference type="NCBI Taxonomy" id="2830782"/>
    <lineage>
        <taxon>Bacteria</taxon>
        <taxon>Pseudomonadati</taxon>
        <taxon>Bacteroidota</taxon>
        <taxon>Flavobacteriia</taxon>
        <taxon>Flavobacteriales</taxon>
        <taxon>Flavobacteriaceae</taxon>
        <taxon>Flavobacterium</taxon>
    </lineage>
</organism>
<feature type="coiled-coil region" evidence="1">
    <location>
        <begin position="302"/>
        <end position="333"/>
    </location>
</feature>
<dbReference type="Proteomes" id="UP000825258">
    <property type="component" value="Chromosome"/>
</dbReference>
<evidence type="ECO:0000256" key="2">
    <source>
        <dbReference type="SAM" id="Phobius"/>
    </source>
</evidence>
<evidence type="ECO:0000256" key="1">
    <source>
        <dbReference type="SAM" id="Coils"/>
    </source>
</evidence>
<feature type="transmembrane region" description="Helical" evidence="2">
    <location>
        <begin position="46"/>
        <end position="65"/>
    </location>
</feature>
<evidence type="ECO:0000313" key="3">
    <source>
        <dbReference type="EMBL" id="BCY27890.1"/>
    </source>
</evidence>
<accession>A0ABM7S2Y9</accession>
<keyword evidence="1" id="KW-0175">Coiled coil</keyword>
<gene>
    <name evidence="3" type="ORF">KK2020170_07580</name>
</gene>
<dbReference type="RefSeq" id="WP_221259492.1">
    <property type="nucleotide sequence ID" value="NZ_AP024749.1"/>
</dbReference>
<keyword evidence="2" id="KW-0472">Membrane</keyword>
<sequence length="569" mass="64297">MKENKKIERLFQEKFKDFEAMPPIDAWENIEKRLQNKKNKRRVIPFWLKSSGIAAVLIVSIGLLFNKNINKNQNTLEFNNDNSVVIQDNHIEENKTNSINSESNSSEFVKEANPEGNTTTIIRTNEVVTDNNTNSKIKELSSGNQKINSDDNLVFGSTNYKLIDKKANNKSNKFNENSTDLISNSKSEFVVAEGNKSSKNKKNNLDFRNTEVLIENEKNALSANVKTQESNNSIFEKLLEENNNNSIVLKSVEKLIPESTNSNIVVDNKSNQNNVDFALIDTLKIKEVLAVNAEETEDSNQVVSVETEKENELEKLLKEKEEGKNADEKEKEKRNRWVVSTNVAPVYFNSFSEGSPLDDEFESSDKSYQTSISYGVGAEYNLSKKFSLRSGLNTFNLSYNVNDVVFYQDVNAKQLKNVETNEAGRMISVQSEAKNDIDAVTLSGDIVSKYNGELNQQLKYIEVPLELSYKVVDSKFGINVIGGMSTLFLQDNSVSLKSNGIEMEIGEAKNLNNVHFSGNVGLGFRYTFWKSFNANFQPMLKYQFNTFSESSGNFKPYIVGLYTGLSFNF</sequence>
<keyword evidence="2" id="KW-1133">Transmembrane helix</keyword>
<evidence type="ECO:0000313" key="4">
    <source>
        <dbReference type="Proteomes" id="UP000825258"/>
    </source>
</evidence>
<keyword evidence="2" id="KW-0812">Transmembrane</keyword>
<dbReference type="EMBL" id="AP024749">
    <property type="protein sequence ID" value="BCY27890.1"/>
    <property type="molecule type" value="Genomic_DNA"/>
</dbReference>
<proteinExistence type="predicted"/>
<keyword evidence="4" id="KW-1185">Reference proteome</keyword>
<protein>
    <recommendedName>
        <fullName evidence="5">Outer membrane protein beta-barrel domain-containing protein</fullName>
    </recommendedName>
</protein>
<reference evidence="3 4" key="1">
    <citation type="submission" date="2021-06" db="EMBL/GenBank/DDBJ databases">
        <title>Whole genome sequences of Flavobacterium sp. KK2020170 and assembly.</title>
        <authorList>
            <person name="Kitahara K."/>
            <person name="Miyoshi S."/>
            <person name="Uesaka K."/>
        </authorList>
    </citation>
    <scope>NUCLEOTIDE SEQUENCE [LARGE SCALE GENOMIC DNA]</scope>
    <source>
        <strain evidence="3 4">KK2020170</strain>
    </source>
</reference>
<evidence type="ECO:0008006" key="5">
    <source>
        <dbReference type="Google" id="ProtNLM"/>
    </source>
</evidence>
<name>A0ABM7S2Y9_9FLAO</name>